<accession>A0ABD2MWK9</accession>
<dbReference type="EMBL" id="JABFTP020000042">
    <property type="protein sequence ID" value="KAL3270858.1"/>
    <property type="molecule type" value="Genomic_DNA"/>
</dbReference>
<name>A0ABD2MWK9_9CUCU</name>
<feature type="region of interest" description="Disordered" evidence="1">
    <location>
        <begin position="447"/>
        <end position="540"/>
    </location>
</feature>
<keyword evidence="3" id="KW-1185">Reference proteome</keyword>
<protein>
    <submittedName>
        <fullName evidence="2">Uncharacterized protein</fullName>
    </submittedName>
</protein>
<gene>
    <name evidence="2" type="ORF">HHI36_021376</name>
</gene>
<sequence>MNQIPFKHLKYLPHLRTFPIFTEIHGGVPRRLLNTHRPILGDIENRQVILETKKTILSSAPRLEHGKFKFFQQKPKQYPIKCKVRTNEFGEKVAEPYAAKEPSCIYIEPITKDFTMIPDEKCEKLQGKIFTFPDDLSETSNHSKKVSHNQFDCPNALTKFLKKKRQCQDVFRGSESIETCKKPDVCASAKKDVYTGRDCALDPKIPCCDCKEPKAPQTKAKKTLGDLISKLKSGKFKTSGYVNEELINEALSKLTDTKNLSVQWSSFRSFGLKGLSTCDKKFGNKFGFQNKQFSTRNINQIDFPYFHGRSLVIFGWNAIIKSFENMKGKKTEAEETKCDAVSVTRVNKCGKTFKHAGKTKSTNRVKRRKRRSRYWFSKIPLEPNVKGSVIFVNDSDQILEDPCCILSANFSNSQDYLPLETAEDEPDGSVNEVVDFVVEKLKSTSGTLEYTDGSSTSRISDDSKDDELVKQEKTSERNQFPAGPMIRQTKISKLDNTTTSFTTSILPQKVRPKKKRIRKRDGKSSNTKDHSITSSSKLDQASRDLYKRSFSDCLDKTRRTTTKSDTGHQEQELHRAASSEFSRNVKNEPESDSSFVKIKAAAQMFESGDEMKDFPGEKEMIMASLMNGMNLLSPGTTRPVTQKIAYLDIPKTGVSTPISNAWKNSSVRRMTSLKGKNFKKKTAGISNDLNFLESKDNFNQQYRMKSSWKSALSWKSRCECEKKPCPNKKKDYNEKSNKMLPLPVDWDYDAKAPEELLKRLSSWECPTENIGCPITSEDMKNGPPCKKPPSLSALNRCNLDECQNRLRCRRPVSKCRTVGKKHKPVGAGK</sequence>
<reference evidence="2 3" key="1">
    <citation type="journal article" date="2021" name="BMC Biol.">
        <title>Horizontally acquired antibacterial genes associated with adaptive radiation of ladybird beetles.</title>
        <authorList>
            <person name="Li H.S."/>
            <person name="Tang X.F."/>
            <person name="Huang Y.H."/>
            <person name="Xu Z.Y."/>
            <person name="Chen M.L."/>
            <person name="Du X.Y."/>
            <person name="Qiu B.Y."/>
            <person name="Chen P.T."/>
            <person name="Zhang W."/>
            <person name="Slipinski A."/>
            <person name="Escalona H.E."/>
            <person name="Waterhouse R.M."/>
            <person name="Zwick A."/>
            <person name="Pang H."/>
        </authorList>
    </citation>
    <scope>NUCLEOTIDE SEQUENCE [LARGE SCALE GENOMIC DNA]</scope>
    <source>
        <strain evidence="2">SYSU2018</strain>
    </source>
</reference>
<feature type="compositionally biased region" description="Basic and acidic residues" evidence="1">
    <location>
        <begin position="565"/>
        <end position="589"/>
    </location>
</feature>
<feature type="compositionally biased region" description="Basic and acidic residues" evidence="1">
    <location>
        <begin position="522"/>
        <end position="531"/>
    </location>
</feature>
<feature type="compositionally biased region" description="Basic residues" evidence="1">
    <location>
        <begin position="510"/>
        <end position="521"/>
    </location>
</feature>
<dbReference type="Proteomes" id="UP001516400">
    <property type="component" value="Unassembled WGS sequence"/>
</dbReference>
<evidence type="ECO:0000313" key="3">
    <source>
        <dbReference type="Proteomes" id="UP001516400"/>
    </source>
</evidence>
<feature type="compositionally biased region" description="Basic and acidic residues" evidence="1">
    <location>
        <begin position="459"/>
        <end position="476"/>
    </location>
</feature>
<dbReference type="AlphaFoldDB" id="A0ABD2MWK9"/>
<evidence type="ECO:0000313" key="2">
    <source>
        <dbReference type="EMBL" id="KAL3270858.1"/>
    </source>
</evidence>
<feature type="compositionally biased region" description="Polar residues" evidence="1">
    <location>
        <begin position="447"/>
        <end position="458"/>
    </location>
</feature>
<evidence type="ECO:0000256" key="1">
    <source>
        <dbReference type="SAM" id="MobiDB-lite"/>
    </source>
</evidence>
<feature type="region of interest" description="Disordered" evidence="1">
    <location>
        <begin position="558"/>
        <end position="594"/>
    </location>
</feature>
<feature type="compositionally biased region" description="Polar residues" evidence="1">
    <location>
        <begin position="489"/>
        <end position="506"/>
    </location>
</feature>
<proteinExistence type="predicted"/>
<comment type="caution">
    <text evidence="2">The sequence shown here is derived from an EMBL/GenBank/DDBJ whole genome shotgun (WGS) entry which is preliminary data.</text>
</comment>
<organism evidence="2 3">
    <name type="scientific">Cryptolaemus montrouzieri</name>
    <dbReference type="NCBI Taxonomy" id="559131"/>
    <lineage>
        <taxon>Eukaryota</taxon>
        <taxon>Metazoa</taxon>
        <taxon>Ecdysozoa</taxon>
        <taxon>Arthropoda</taxon>
        <taxon>Hexapoda</taxon>
        <taxon>Insecta</taxon>
        <taxon>Pterygota</taxon>
        <taxon>Neoptera</taxon>
        <taxon>Endopterygota</taxon>
        <taxon>Coleoptera</taxon>
        <taxon>Polyphaga</taxon>
        <taxon>Cucujiformia</taxon>
        <taxon>Coccinelloidea</taxon>
        <taxon>Coccinellidae</taxon>
        <taxon>Scymninae</taxon>
        <taxon>Scymnini</taxon>
        <taxon>Cryptolaemus</taxon>
    </lineage>
</organism>